<feature type="domain" description="Uracil-DNA glycosylase-like" evidence="12">
    <location>
        <begin position="181"/>
        <end position="389"/>
    </location>
</feature>
<dbReference type="EMBL" id="CP001197">
    <property type="protein sequence ID" value="ACL08511.1"/>
    <property type="molecule type" value="Genomic_DNA"/>
</dbReference>
<feature type="compositionally biased region" description="Low complexity" evidence="11">
    <location>
        <begin position="25"/>
        <end position="44"/>
    </location>
</feature>
<organism evidence="13">
    <name type="scientific">Nitratidesulfovibrio vulgaris (strain DSM 19637 / Miyazaki F)</name>
    <name type="common">Desulfovibrio vulgaris</name>
    <dbReference type="NCBI Taxonomy" id="883"/>
    <lineage>
        <taxon>Bacteria</taxon>
        <taxon>Pseudomonadati</taxon>
        <taxon>Thermodesulfobacteriota</taxon>
        <taxon>Desulfovibrionia</taxon>
        <taxon>Desulfovibrionales</taxon>
        <taxon>Desulfovibrionaceae</taxon>
        <taxon>Nitratidesulfovibrio</taxon>
    </lineage>
</organism>
<dbReference type="InterPro" id="IPR005122">
    <property type="entry name" value="Uracil-DNA_glycosylase-like"/>
</dbReference>
<keyword evidence="6 9" id="KW-0227">DNA damage</keyword>
<dbReference type="SMART" id="SM00986">
    <property type="entry name" value="UDG"/>
    <property type="match status" value="1"/>
</dbReference>
<comment type="subcellular location">
    <subcellularLocation>
        <location evidence="9">Cytoplasm</location>
    </subcellularLocation>
</comment>
<dbReference type="CDD" id="cd10027">
    <property type="entry name" value="UDG-F1-like"/>
    <property type="match status" value="1"/>
</dbReference>
<evidence type="ECO:0000256" key="9">
    <source>
        <dbReference type="HAMAP-Rule" id="MF_00148"/>
    </source>
</evidence>
<feature type="region of interest" description="Disordered" evidence="11">
    <location>
        <begin position="1"/>
        <end position="86"/>
    </location>
</feature>
<comment type="similarity">
    <text evidence="3 9">Belongs to the uracil-DNA glycosylase (UDG) superfamily. UNG family.</text>
</comment>
<feature type="region of interest" description="Disordered" evidence="11">
    <location>
        <begin position="236"/>
        <end position="274"/>
    </location>
</feature>
<evidence type="ECO:0000256" key="5">
    <source>
        <dbReference type="ARBA" id="ARBA00018429"/>
    </source>
</evidence>
<dbReference type="SUPFAM" id="SSF52141">
    <property type="entry name" value="Uracil-DNA glycosylase-like"/>
    <property type="match status" value="2"/>
</dbReference>
<dbReference type="InterPro" id="IPR036895">
    <property type="entry name" value="Uracil-DNA_glycosylase-like_sf"/>
</dbReference>
<dbReference type="AlphaFoldDB" id="B8DRX2"/>
<evidence type="ECO:0000256" key="10">
    <source>
        <dbReference type="PROSITE-ProRule" id="PRU10072"/>
    </source>
</evidence>
<dbReference type="InterPro" id="IPR018085">
    <property type="entry name" value="Ura-DNA_Glyclase_AS"/>
</dbReference>
<evidence type="ECO:0000256" key="3">
    <source>
        <dbReference type="ARBA" id="ARBA00008184"/>
    </source>
</evidence>
<evidence type="ECO:0000256" key="7">
    <source>
        <dbReference type="ARBA" id="ARBA00022801"/>
    </source>
</evidence>
<evidence type="ECO:0000259" key="12">
    <source>
        <dbReference type="SMART" id="SM00986"/>
    </source>
</evidence>
<comment type="catalytic activity">
    <reaction evidence="1 9">
        <text>Hydrolyzes single-stranded DNA or mismatched double-stranded DNA and polynucleotides, releasing free uracil.</text>
        <dbReference type="EC" id="3.2.2.27"/>
    </reaction>
</comment>
<dbReference type="HAMAP" id="MF_00148">
    <property type="entry name" value="UDG"/>
    <property type="match status" value="1"/>
</dbReference>
<dbReference type="PROSITE" id="PS00130">
    <property type="entry name" value="U_DNA_GLYCOSYLASE"/>
    <property type="match status" value="1"/>
</dbReference>
<name>B8DRX2_NITV9</name>
<reference evidence="13" key="1">
    <citation type="submission" date="2008-10" db="EMBL/GenBank/DDBJ databases">
        <title>Complete sequence of Desulfovibrio vulgaris str. 'Miyazaki F'.</title>
        <authorList>
            <person name="Lucas S."/>
            <person name="Copeland A."/>
            <person name="Lapidus A."/>
            <person name="Glavina del Rio T."/>
            <person name="Dalin E."/>
            <person name="Tice H."/>
            <person name="Bruce D."/>
            <person name="Goodwin L."/>
            <person name="Pitluck S."/>
            <person name="Sims D."/>
            <person name="Brettin T."/>
            <person name="Detter J.C."/>
            <person name="Han C."/>
            <person name="Larimer F."/>
            <person name="Land M."/>
            <person name="Hauser L."/>
            <person name="Kyrpides N."/>
            <person name="Mikhailova N."/>
            <person name="Hazen T.C."/>
            <person name="Richardson P."/>
        </authorList>
    </citation>
    <scope>NUCLEOTIDE SEQUENCE</scope>
    <source>
        <strain evidence="13">Miyazaki F</strain>
    </source>
</reference>
<dbReference type="SMART" id="SM00987">
    <property type="entry name" value="UreE_C"/>
    <property type="match status" value="1"/>
</dbReference>
<evidence type="ECO:0000256" key="8">
    <source>
        <dbReference type="ARBA" id="ARBA00023204"/>
    </source>
</evidence>
<keyword evidence="7 9" id="KW-0378">Hydrolase</keyword>
<evidence type="ECO:0000256" key="2">
    <source>
        <dbReference type="ARBA" id="ARBA00002631"/>
    </source>
</evidence>
<dbReference type="EC" id="3.2.2.27" evidence="4 9"/>
<feature type="compositionally biased region" description="Gly residues" evidence="11">
    <location>
        <begin position="15"/>
        <end position="24"/>
    </location>
</feature>
<dbReference type="InterPro" id="IPR002043">
    <property type="entry name" value="UDG_fam1"/>
</dbReference>
<keyword evidence="8 9" id="KW-0234">DNA repair</keyword>
<dbReference type="HOGENOM" id="CLU_032162_3_1_7"/>
<sequence>MARRRILVDDPARGPGDGTGGVPGGVPDTRATAASAAPSPDVAALPVQDGQPQAVPRRRGRPRKVEGGATAATSMAGTTGSPGGMPGSLGGMSGGAAGRAPAARACSAPPRAPAIADAAALAGPDPAVLAGPDPLAGTGWPDNVPELAARRHLEVLATVEALRAQGRTIYPARDDVFRALRATPWDAVRVVILGQDPYHGPGQAHGMAFSVADGVPLPRSLRNIFKEVAADCGAESGRSRLAAQADKSGASSRPAPRLASRPAGGTPADAPLLAPFGNVPPASAAPSGNLSRWAAQGVLLLNTMLTVEDGQPNSHAGLGWEGVTRGIVAALGARPQPCAFLLWGRPAHGFAALVTHPAHLVLTAAHPSPLSASRGFFGCAHFSRVNAWLAERGDVPVRW</sequence>
<dbReference type="PANTHER" id="PTHR11264">
    <property type="entry name" value="URACIL-DNA GLYCOSYLASE"/>
    <property type="match status" value="1"/>
</dbReference>
<comment type="function">
    <text evidence="2 9">Excises uracil residues from the DNA which can arise as a result of misincorporation of dUMP residues by DNA polymerase or due to deamination of cytosine.</text>
</comment>
<dbReference type="STRING" id="883.DvMF_1563"/>
<evidence type="ECO:0000313" key="13">
    <source>
        <dbReference type="EMBL" id="ACL08511.1"/>
    </source>
</evidence>
<dbReference type="NCBIfam" id="NF003588">
    <property type="entry name" value="PRK05254.1-1"/>
    <property type="match status" value="1"/>
</dbReference>
<feature type="compositionally biased region" description="Basic and acidic residues" evidence="11">
    <location>
        <begin position="1"/>
        <end position="12"/>
    </location>
</feature>
<protein>
    <recommendedName>
        <fullName evidence="5 9">Uracil-DNA glycosylase</fullName>
        <shortName evidence="9">UDG</shortName>
        <ecNumber evidence="4 9">3.2.2.27</ecNumber>
    </recommendedName>
</protein>
<gene>
    <name evidence="9" type="primary">ung</name>
    <name evidence="13" type="ordered locus">DvMF_1563</name>
</gene>
<dbReference type="GO" id="GO:0005737">
    <property type="term" value="C:cytoplasm"/>
    <property type="evidence" value="ECO:0007669"/>
    <property type="project" value="UniProtKB-SubCell"/>
</dbReference>
<keyword evidence="9" id="KW-0963">Cytoplasm</keyword>
<dbReference type="PANTHER" id="PTHR11264:SF0">
    <property type="entry name" value="URACIL-DNA GLYCOSYLASE"/>
    <property type="match status" value="1"/>
</dbReference>
<dbReference type="Gene3D" id="3.40.470.10">
    <property type="entry name" value="Uracil-DNA glycosylase-like domain"/>
    <property type="match status" value="1"/>
</dbReference>
<evidence type="ECO:0000256" key="6">
    <source>
        <dbReference type="ARBA" id="ARBA00022763"/>
    </source>
</evidence>
<accession>B8DRX2</accession>
<evidence type="ECO:0000256" key="1">
    <source>
        <dbReference type="ARBA" id="ARBA00001400"/>
    </source>
</evidence>
<feature type="compositionally biased region" description="Low complexity" evidence="11">
    <location>
        <begin position="67"/>
        <end position="79"/>
    </location>
</feature>
<evidence type="ECO:0000256" key="4">
    <source>
        <dbReference type="ARBA" id="ARBA00012030"/>
    </source>
</evidence>
<dbReference type="Pfam" id="PF03167">
    <property type="entry name" value="UDG"/>
    <property type="match status" value="1"/>
</dbReference>
<dbReference type="GO" id="GO:0097510">
    <property type="term" value="P:base-excision repair, AP site formation via deaminated base removal"/>
    <property type="evidence" value="ECO:0007669"/>
    <property type="project" value="TreeGrafter"/>
</dbReference>
<feature type="active site" description="Proton acceptor" evidence="9 10">
    <location>
        <position position="196"/>
    </location>
</feature>
<proteinExistence type="inferred from homology"/>
<dbReference type="GO" id="GO:0004844">
    <property type="term" value="F:uracil DNA N-glycosylase activity"/>
    <property type="evidence" value="ECO:0007669"/>
    <property type="project" value="UniProtKB-UniRule"/>
</dbReference>
<dbReference type="eggNOG" id="COG0692">
    <property type="taxonomic scope" value="Bacteria"/>
</dbReference>
<dbReference type="KEGG" id="dvm:DvMF_1563"/>
<evidence type="ECO:0000256" key="11">
    <source>
        <dbReference type="SAM" id="MobiDB-lite"/>
    </source>
</evidence>